<name>A0A7J5TW41_9BACT</name>
<protein>
    <submittedName>
        <fullName evidence="1">DUF2528 family protein</fullName>
    </submittedName>
</protein>
<gene>
    <name evidence="1" type="ORF">F5984_20625</name>
</gene>
<comment type="caution">
    <text evidence="1">The sequence shown here is derived from an EMBL/GenBank/DDBJ whole genome shotgun (WGS) entry which is preliminary data.</text>
</comment>
<accession>A0A7J5TW41</accession>
<dbReference type="AlphaFoldDB" id="A0A7J5TW41"/>
<evidence type="ECO:0000313" key="1">
    <source>
        <dbReference type="EMBL" id="KAB7728153.1"/>
    </source>
</evidence>
<proteinExistence type="predicted"/>
<dbReference type="EMBL" id="WELI01000009">
    <property type="protein sequence ID" value="KAB7728153.1"/>
    <property type="molecule type" value="Genomic_DNA"/>
</dbReference>
<reference evidence="1 2" key="1">
    <citation type="submission" date="2019-10" db="EMBL/GenBank/DDBJ databases">
        <title>Rudanella paleaurantiibacter sp. nov., isolated from sludge.</title>
        <authorList>
            <person name="Xu S.Q."/>
        </authorList>
    </citation>
    <scope>NUCLEOTIDE SEQUENCE [LARGE SCALE GENOMIC DNA]</scope>
    <source>
        <strain evidence="1 2">HX-22-17</strain>
    </source>
</reference>
<evidence type="ECO:0000313" key="2">
    <source>
        <dbReference type="Proteomes" id="UP000488299"/>
    </source>
</evidence>
<organism evidence="1 2">
    <name type="scientific">Rudanella paleaurantiibacter</name>
    <dbReference type="NCBI Taxonomy" id="2614655"/>
    <lineage>
        <taxon>Bacteria</taxon>
        <taxon>Pseudomonadati</taxon>
        <taxon>Bacteroidota</taxon>
        <taxon>Cytophagia</taxon>
        <taxon>Cytophagales</taxon>
        <taxon>Cytophagaceae</taxon>
        <taxon>Rudanella</taxon>
    </lineage>
</organism>
<dbReference type="Proteomes" id="UP000488299">
    <property type="component" value="Unassembled WGS sequence"/>
</dbReference>
<dbReference type="RefSeq" id="WP_152126099.1">
    <property type="nucleotide sequence ID" value="NZ_WELI01000009.1"/>
</dbReference>
<keyword evidence="2" id="KW-1185">Reference proteome</keyword>
<sequence>MGKRRFRLDYEWKWEALLEIDEEKAASTLKEVVEFWYGWESVLNKFKGDYAQAFCWYIGPLLLEKSGDSGLDWIREESFKNEEGYCMTLNGENGIELISIDDWTVDHDDFEINEVRREEVGI</sequence>